<evidence type="ECO:0000313" key="2">
    <source>
        <dbReference type="Proteomes" id="UP000805193"/>
    </source>
</evidence>
<protein>
    <submittedName>
        <fullName evidence="1">Uncharacterized protein</fullName>
    </submittedName>
</protein>
<keyword evidence="2" id="KW-1185">Reference proteome</keyword>
<reference evidence="1 2" key="1">
    <citation type="journal article" date="2020" name="Cell">
        <title>Large-Scale Comparative Analyses of Tick Genomes Elucidate Their Genetic Diversity and Vector Capacities.</title>
        <authorList>
            <consortium name="Tick Genome and Microbiome Consortium (TIGMIC)"/>
            <person name="Jia N."/>
            <person name="Wang J."/>
            <person name="Shi W."/>
            <person name="Du L."/>
            <person name="Sun Y."/>
            <person name="Zhan W."/>
            <person name="Jiang J.F."/>
            <person name="Wang Q."/>
            <person name="Zhang B."/>
            <person name="Ji P."/>
            <person name="Bell-Sakyi L."/>
            <person name="Cui X.M."/>
            <person name="Yuan T.T."/>
            <person name="Jiang B.G."/>
            <person name="Yang W.F."/>
            <person name="Lam T.T."/>
            <person name="Chang Q.C."/>
            <person name="Ding S.J."/>
            <person name="Wang X.J."/>
            <person name="Zhu J.G."/>
            <person name="Ruan X.D."/>
            <person name="Zhao L."/>
            <person name="Wei J.T."/>
            <person name="Ye R.Z."/>
            <person name="Que T.C."/>
            <person name="Du C.H."/>
            <person name="Zhou Y.H."/>
            <person name="Cheng J.X."/>
            <person name="Dai P.F."/>
            <person name="Guo W.B."/>
            <person name="Han X.H."/>
            <person name="Huang E.J."/>
            <person name="Li L.F."/>
            <person name="Wei W."/>
            <person name="Gao Y.C."/>
            <person name="Liu J.Z."/>
            <person name="Shao H.Z."/>
            <person name="Wang X."/>
            <person name="Wang C.C."/>
            <person name="Yang T.C."/>
            <person name="Huo Q.B."/>
            <person name="Li W."/>
            <person name="Chen H.Y."/>
            <person name="Chen S.E."/>
            <person name="Zhou L.G."/>
            <person name="Ni X.B."/>
            <person name="Tian J.H."/>
            <person name="Sheng Y."/>
            <person name="Liu T."/>
            <person name="Pan Y.S."/>
            <person name="Xia L.Y."/>
            <person name="Li J."/>
            <person name="Zhao F."/>
            <person name="Cao W.C."/>
        </authorList>
    </citation>
    <scope>NUCLEOTIDE SEQUENCE [LARGE SCALE GENOMIC DNA]</scope>
    <source>
        <strain evidence="1">Iper-2018</strain>
    </source>
</reference>
<dbReference type="Proteomes" id="UP000805193">
    <property type="component" value="Unassembled WGS sequence"/>
</dbReference>
<sequence length="562" mass="63978">MRNLRFAVRVAFYAVTVYSALSTVLIYIFLQWFNSFQIDGSATDGISNRTATGPCGDDPRSPFNVLSRDVMSKNEIALRGWWQDHSAVKTDVQCFNQPWALCSTAFSITCKPTTIHAIYQYLAFRRNVTLRSFRLSVRASAEQLESQTADSFVGAIVLVKLGDGSEEFLRVPFPATTSTLTQRDGVYTASRSDRTVSSATVMLGCYGYAGTVHFTDVVLTPLADPGSLSCRARELLEDCPPPARSPHRKLKLRHELILGKVRSPSKKRHLNKDVALVTQLSMDRLPVLEHTLQQWEGPVSLVIYAPVKAGQPEGDWQKLYVQKKLQKLKLHPDSHVSLAYGVPGSGDYPINALRNLAIRQTNCEHLFLADADFQPSPDFHKHFLLSTRSVSNTDKVAFVVPAFEYLELPQKSDGVAQTKEELMQLLHRQDPFVQRFRHDVTPDSHQSTDYWKWYRTDRPYPVRTFVDMFEPYVVVKNVPQLPLYDERFTGYGSNKMTHTVELFAAGYLFFVLPDVWLVHVPHKPTSYFAHHVQDLQHRLRNRVQRFEFVGDVMRRYGVGSCK</sequence>
<evidence type="ECO:0000313" key="1">
    <source>
        <dbReference type="EMBL" id="KAG0442913.1"/>
    </source>
</evidence>
<proteinExistence type="predicted"/>
<comment type="caution">
    <text evidence="1">The sequence shown here is derived from an EMBL/GenBank/DDBJ whole genome shotgun (WGS) entry which is preliminary data.</text>
</comment>
<dbReference type="EMBL" id="JABSTQ010004124">
    <property type="protein sequence ID" value="KAG0442913.1"/>
    <property type="molecule type" value="Genomic_DNA"/>
</dbReference>
<name>A0AC60QTC6_IXOPE</name>
<gene>
    <name evidence="1" type="ORF">HPB47_015485</name>
</gene>
<organism evidence="1 2">
    <name type="scientific">Ixodes persulcatus</name>
    <name type="common">Taiga tick</name>
    <dbReference type="NCBI Taxonomy" id="34615"/>
    <lineage>
        <taxon>Eukaryota</taxon>
        <taxon>Metazoa</taxon>
        <taxon>Ecdysozoa</taxon>
        <taxon>Arthropoda</taxon>
        <taxon>Chelicerata</taxon>
        <taxon>Arachnida</taxon>
        <taxon>Acari</taxon>
        <taxon>Parasitiformes</taxon>
        <taxon>Ixodida</taxon>
        <taxon>Ixodoidea</taxon>
        <taxon>Ixodidae</taxon>
        <taxon>Ixodinae</taxon>
        <taxon>Ixodes</taxon>
    </lineage>
</organism>
<accession>A0AC60QTC6</accession>